<feature type="signal peptide" evidence="1">
    <location>
        <begin position="1"/>
        <end position="23"/>
    </location>
</feature>
<dbReference type="Pfam" id="PF03572">
    <property type="entry name" value="Peptidase_S41"/>
    <property type="match status" value="1"/>
</dbReference>
<dbReference type="GO" id="GO:0008236">
    <property type="term" value="F:serine-type peptidase activity"/>
    <property type="evidence" value="ECO:0007669"/>
    <property type="project" value="InterPro"/>
</dbReference>
<feature type="chain" id="PRO_5004845928" evidence="1">
    <location>
        <begin position="24"/>
        <end position="576"/>
    </location>
</feature>
<dbReference type="InterPro" id="IPR029045">
    <property type="entry name" value="ClpP/crotonase-like_dom_sf"/>
</dbReference>
<sequence length="576" mass="64590">MKITSYKLSGVLLILLTTILMSCKDDETLQGSGITKQEWSEGQTYTILAGKEKTVAFTTKASWIAQSSSSTLVSLNKNSGGAGQNTLIIRAHNSSDKEAIITIRVSGYSTQSSFKVKIKINEEDKDREINYLVDDYLKRMYLWNEEYKTLTPDFTLAYDKFVKQTLVSMRTNNLDKKVHQESDGQIRYSLYSYIRKLDPDLQSDTRAGKDKIEKEKEYSYGFVGLQPVQELSSSKGFFVIQGVHPGSSADQAGLKRGMEIHKVGGESISIEEWEDIYISLIAGDSRSTQQVTDKDGKVYNINSGPIEVNPVIYSHVKNIHSHRIGYLVYSKFDAGFDQELFDVFKKFKKENITDLILDLRYNGGGHVISAQLISSCIAGSTYEGKVFSSYRYNEERMKAIGNKKRTDPFLYSTYENLNTSLAEGAMNLSKVYCLVSGQTASASELVINSLRGIDIEVILIGGQTNGKNVGMEGTEFTTKAGTYEFFPITFQSYNAKDFGDYENGFDPDHIINENNPRGKQFEGYKEFGAEDEPLYAKAIGLITGKPSKMDRSTRAEIEQPKLILQVPEIRQIGMIK</sequence>
<dbReference type="Gene3D" id="2.30.42.10">
    <property type="match status" value="1"/>
</dbReference>
<dbReference type="SUPFAM" id="SSF50156">
    <property type="entry name" value="PDZ domain-like"/>
    <property type="match status" value="1"/>
</dbReference>
<accession>W4P960</accession>
<dbReference type="PROSITE" id="PS51257">
    <property type="entry name" value="PROKAR_LIPOPROTEIN"/>
    <property type="match status" value="1"/>
</dbReference>
<keyword evidence="3" id="KW-0645">Protease</keyword>
<protein>
    <submittedName>
        <fullName evidence="3">Carboxyl-terminal protease</fullName>
    </submittedName>
</protein>
<dbReference type="InterPro" id="IPR036034">
    <property type="entry name" value="PDZ_sf"/>
</dbReference>
<proteinExistence type="predicted"/>
<feature type="domain" description="Tail specific protease" evidence="2">
    <location>
        <begin position="284"/>
        <end position="512"/>
    </location>
</feature>
<dbReference type="GO" id="GO:0030288">
    <property type="term" value="C:outer membrane-bounded periplasmic space"/>
    <property type="evidence" value="ECO:0007669"/>
    <property type="project" value="TreeGrafter"/>
</dbReference>
<keyword evidence="1" id="KW-0732">Signal</keyword>
<comment type="caution">
    <text evidence="3">The sequence shown here is derived from an EMBL/GenBank/DDBJ whole genome shotgun (WGS) entry which is preliminary data.</text>
</comment>
<evidence type="ECO:0000256" key="1">
    <source>
        <dbReference type="SAM" id="SignalP"/>
    </source>
</evidence>
<dbReference type="SMART" id="SM00245">
    <property type="entry name" value="TSPc"/>
    <property type="match status" value="1"/>
</dbReference>
<dbReference type="InterPro" id="IPR005151">
    <property type="entry name" value="Tail-specific_protease"/>
</dbReference>
<dbReference type="Gene3D" id="3.90.226.10">
    <property type="entry name" value="2-enoyl-CoA Hydratase, Chain A, domain 1"/>
    <property type="match status" value="1"/>
</dbReference>
<dbReference type="SUPFAM" id="SSF52096">
    <property type="entry name" value="ClpP/crotonase"/>
    <property type="match status" value="1"/>
</dbReference>
<dbReference type="GO" id="GO:0004175">
    <property type="term" value="F:endopeptidase activity"/>
    <property type="evidence" value="ECO:0007669"/>
    <property type="project" value="TreeGrafter"/>
</dbReference>
<evidence type="ECO:0000259" key="2">
    <source>
        <dbReference type="SMART" id="SM00245"/>
    </source>
</evidence>
<evidence type="ECO:0000313" key="3">
    <source>
        <dbReference type="EMBL" id="GAE16336.1"/>
    </source>
</evidence>
<dbReference type="GO" id="GO:0006508">
    <property type="term" value="P:proteolysis"/>
    <property type="evidence" value="ECO:0007669"/>
    <property type="project" value="UniProtKB-KW"/>
</dbReference>
<gene>
    <name evidence="3" type="ORF">JCM6292_2748</name>
</gene>
<dbReference type="Gene3D" id="3.30.750.170">
    <property type="match status" value="1"/>
</dbReference>
<dbReference type="AlphaFoldDB" id="W4P960"/>
<dbReference type="GO" id="GO:0007165">
    <property type="term" value="P:signal transduction"/>
    <property type="evidence" value="ECO:0007669"/>
    <property type="project" value="TreeGrafter"/>
</dbReference>
<dbReference type="PANTHER" id="PTHR32060:SF30">
    <property type="entry name" value="CARBOXY-TERMINAL PROCESSING PROTEASE CTPA"/>
    <property type="match status" value="1"/>
</dbReference>
<reference evidence="3 4" key="1">
    <citation type="journal article" date="2014" name="Genome Announc.">
        <title>Draft Genome Sequences of Three Strains of Bacteroides pyogenes Isolated from a Cat and Swine.</title>
        <authorList>
            <person name="Sakamoto M."/>
            <person name="Oshima K."/>
            <person name="Suda W."/>
            <person name="Kitamura K."/>
            <person name="Iida T."/>
            <person name="Hattori M."/>
            <person name="Ohkuma M."/>
        </authorList>
    </citation>
    <scope>NUCLEOTIDE SEQUENCE [LARGE SCALE GENOMIC DNA]</scope>
    <source>
        <strain evidence="3 4">JCM 6292</strain>
    </source>
</reference>
<organism evidence="3 4">
    <name type="scientific">Bacteroides pyogenes JCM 6292</name>
    <dbReference type="NCBI Taxonomy" id="1235809"/>
    <lineage>
        <taxon>Bacteria</taxon>
        <taxon>Pseudomonadati</taxon>
        <taxon>Bacteroidota</taxon>
        <taxon>Bacteroidia</taxon>
        <taxon>Bacteroidales</taxon>
        <taxon>Bacteroidaceae</taxon>
        <taxon>Bacteroides</taxon>
    </lineage>
</organism>
<dbReference type="CDD" id="cd07561">
    <property type="entry name" value="Peptidase_S41_CPP_like"/>
    <property type="match status" value="1"/>
</dbReference>
<keyword evidence="3" id="KW-0378">Hydrolase</keyword>
<dbReference type="PANTHER" id="PTHR32060">
    <property type="entry name" value="TAIL-SPECIFIC PROTEASE"/>
    <property type="match status" value="1"/>
</dbReference>
<dbReference type="EMBL" id="BAIQ01000032">
    <property type="protein sequence ID" value="GAE16336.1"/>
    <property type="molecule type" value="Genomic_DNA"/>
</dbReference>
<name>W4P960_9BACE</name>
<evidence type="ECO:0000313" key="4">
    <source>
        <dbReference type="Proteomes" id="UP000018861"/>
    </source>
</evidence>
<dbReference type="Proteomes" id="UP000018861">
    <property type="component" value="Unassembled WGS sequence"/>
</dbReference>